<comment type="caution">
    <text evidence="1">The sequence shown here is derived from an EMBL/GenBank/DDBJ whole genome shotgun (WGS) entry which is preliminary data.</text>
</comment>
<dbReference type="Proteomes" id="UP001632038">
    <property type="component" value="Unassembled WGS sequence"/>
</dbReference>
<evidence type="ECO:0000313" key="1">
    <source>
        <dbReference type="EMBL" id="KAL3640223.1"/>
    </source>
</evidence>
<keyword evidence="2" id="KW-1185">Reference proteome</keyword>
<dbReference type="EMBL" id="JAVIJP010000017">
    <property type="protein sequence ID" value="KAL3640223.1"/>
    <property type="molecule type" value="Genomic_DNA"/>
</dbReference>
<sequence>MPPEMETYTLIEQDEYQASEIGGHIIIIAQHESKRQPERLRYNYFTAGKRRWI</sequence>
<accession>A0ABD3DDE4</accession>
<name>A0ABD3DDE4_9LAMI</name>
<organism evidence="1 2">
    <name type="scientific">Castilleja foliolosa</name>
    <dbReference type="NCBI Taxonomy" id="1961234"/>
    <lineage>
        <taxon>Eukaryota</taxon>
        <taxon>Viridiplantae</taxon>
        <taxon>Streptophyta</taxon>
        <taxon>Embryophyta</taxon>
        <taxon>Tracheophyta</taxon>
        <taxon>Spermatophyta</taxon>
        <taxon>Magnoliopsida</taxon>
        <taxon>eudicotyledons</taxon>
        <taxon>Gunneridae</taxon>
        <taxon>Pentapetalae</taxon>
        <taxon>asterids</taxon>
        <taxon>lamiids</taxon>
        <taxon>Lamiales</taxon>
        <taxon>Orobanchaceae</taxon>
        <taxon>Pedicularideae</taxon>
        <taxon>Castillejinae</taxon>
        <taxon>Castilleja</taxon>
    </lineage>
</organism>
<proteinExistence type="predicted"/>
<gene>
    <name evidence="1" type="ORF">CASFOL_015191</name>
</gene>
<protein>
    <submittedName>
        <fullName evidence="1">Uncharacterized protein</fullName>
    </submittedName>
</protein>
<dbReference type="AlphaFoldDB" id="A0ABD3DDE4"/>
<evidence type="ECO:0000313" key="2">
    <source>
        <dbReference type="Proteomes" id="UP001632038"/>
    </source>
</evidence>
<reference evidence="2" key="1">
    <citation type="journal article" date="2024" name="IScience">
        <title>Strigolactones Initiate the Formation of Haustorium-like Structures in Castilleja.</title>
        <authorList>
            <person name="Buerger M."/>
            <person name="Peterson D."/>
            <person name="Chory J."/>
        </authorList>
    </citation>
    <scope>NUCLEOTIDE SEQUENCE [LARGE SCALE GENOMIC DNA]</scope>
</reference>